<dbReference type="Proteomes" id="UP000265200">
    <property type="component" value="Chromosome 11"/>
</dbReference>
<reference evidence="7 8" key="2">
    <citation type="submission" date="2017-04" db="EMBL/GenBank/DDBJ databases">
        <title>CpG methylation of centromeres and impact of large insertions on vertebrate speciation.</title>
        <authorList>
            <person name="Ichikawa K."/>
            <person name="Yoshimura J."/>
            <person name="Morishita S."/>
        </authorList>
    </citation>
    <scope>NUCLEOTIDE SEQUENCE</scope>
    <source>
        <strain evidence="7 8">HSOK</strain>
    </source>
</reference>
<proteinExistence type="inferred from homology"/>
<feature type="domain" description="E2F/DP family winged-helix DNA-binding" evidence="6">
    <location>
        <begin position="50"/>
        <end position="115"/>
    </location>
</feature>
<dbReference type="AlphaFoldDB" id="A0A3P9J2T2"/>
<comment type="similarity">
    <text evidence="1 5">Belongs to the E2F/DP family.</text>
</comment>
<dbReference type="SMART" id="SM01372">
    <property type="entry name" value="E2F_TDP"/>
    <property type="match status" value="1"/>
</dbReference>
<keyword evidence="4 5" id="KW-0804">Transcription</keyword>
<keyword evidence="3 5" id="KW-0238">DNA-binding</keyword>
<dbReference type="GO" id="GO:0000978">
    <property type="term" value="F:RNA polymerase II cis-regulatory region sequence-specific DNA binding"/>
    <property type="evidence" value="ECO:0007669"/>
    <property type="project" value="InterPro"/>
</dbReference>
<evidence type="ECO:0000256" key="2">
    <source>
        <dbReference type="ARBA" id="ARBA00023015"/>
    </source>
</evidence>
<dbReference type="InterPro" id="IPR037241">
    <property type="entry name" value="E2F-DP_heterodim"/>
</dbReference>
<accession>A0A3P9J2T2</accession>
<dbReference type="InterPro" id="IPR032198">
    <property type="entry name" value="E2F_CC-MB"/>
</dbReference>
<organism evidence="7 8">
    <name type="scientific">Oryzias latipes</name>
    <name type="common">Japanese rice fish</name>
    <name type="synonym">Japanese killifish</name>
    <dbReference type="NCBI Taxonomy" id="8090"/>
    <lineage>
        <taxon>Eukaryota</taxon>
        <taxon>Metazoa</taxon>
        <taxon>Chordata</taxon>
        <taxon>Craniata</taxon>
        <taxon>Vertebrata</taxon>
        <taxon>Euteleostomi</taxon>
        <taxon>Actinopterygii</taxon>
        <taxon>Neopterygii</taxon>
        <taxon>Teleostei</taxon>
        <taxon>Neoteleostei</taxon>
        <taxon>Acanthomorphata</taxon>
        <taxon>Ovalentaria</taxon>
        <taxon>Atherinomorphae</taxon>
        <taxon>Beloniformes</taxon>
        <taxon>Adrianichthyidae</taxon>
        <taxon>Oryziinae</taxon>
        <taxon>Oryzias</taxon>
    </lineage>
</organism>
<dbReference type="GO" id="GO:0005667">
    <property type="term" value="C:transcription regulator complex"/>
    <property type="evidence" value="ECO:0007669"/>
    <property type="project" value="InterPro"/>
</dbReference>
<sequence>MSAVLDTTAAPPLSRLPWIWLGMKMEICGRKCQDSLLLGKYHIYSPHRSRCDTSLGLLTQKFADMLRHSPDGVLDLNVVCQKLGAPKRRVYDITNVLEGIKLIRKKSKSHIQWGGHVNLLENGKVKALEQEEKNLDRLIQNSTSSVPFLTSRITYAYLTYKDIREIPSLKEETVILIKAPPETTLQVPHPEESLQVYLHSVFGPIEALLCSDELVPVESVGAGRCSSLAAGREGSSHTPPFSQVSSESLLQVSPEKTGIVTEKQLLFVSMRLSSLKSPVLLQKTESAESLIIQTCSQS</sequence>
<dbReference type="Pfam" id="PF16421">
    <property type="entry name" value="E2F_CC-MB"/>
    <property type="match status" value="1"/>
</dbReference>
<dbReference type="Pfam" id="PF02319">
    <property type="entry name" value="WHD_E2F_TDP"/>
    <property type="match status" value="1"/>
</dbReference>
<dbReference type="InterPro" id="IPR036388">
    <property type="entry name" value="WH-like_DNA-bd_sf"/>
</dbReference>
<reference evidence="7" key="3">
    <citation type="submission" date="2025-08" db="UniProtKB">
        <authorList>
            <consortium name="Ensembl"/>
        </authorList>
    </citation>
    <scope>IDENTIFICATION</scope>
    <source>
        <strain evidence="7">HSOK</strain>
    </source>
</reference>
<dbReference type="InterPro" id="IPR036390">
    <property type="entry name" value="WH_DNA-bd_sf"/>
</dbReference>
<dbReference type="CDD" id="cd14660">
    <property type="entry name" value="E2F_DD"/>
    <property type="match status" value="1"/>
</dbReference>
<dbReference type="GO" id="GO:0046983">
    <property type="term" value="F:protein dimerization activity"/>
    <property type="evidence" value="ECO:0007669"/>
    <property type="project" value="InterPro"/>
</dbReference>
<keyword evidence="2 5" id="KW-0805">Transcription regulation</keyword>
<evidence type="ECO:0000259" key="6">
    <source>
        <dbReference type="SMART" id="SM01372"/>
    </source>
</evidence>
<reference evidence="7" key="4">
    <citation type="submission" date="2025-09" db="UniProtKB">
        <authorList>
            <consortium name="Ensembl"/>
        </authorList>
    </citation>
    <scope>IDENTIFICATION</scope>
    <source>
        <strain evidence="7">HSOK</strain>
    </source>
</reference>
<dbReference type="FunFam" id="1.10.10.10:FF:000008">
    <property type="entry name" value="E2F transcription factor 1"/>
    <property type="match status" value="1"/>
</dbReference>
<dbReference type="Gene3D" id="1.10.10.10">
    <property type="entry name" value="Winged helix-like DNA-binding domain superfamily/Winged helix DNA-binding domain"/>
    <property type="match status" value="1"/>
</dbReference>
<evidence type="ECO:0000256" key="4">
    <source>
        <dbReference type="ARBA" id="ARBA00023163"/>
    </source>
</evidence>
<evidence type="ECO:0000256" key="1">
    <source>
        <dbReference type="ARBA" id="ARBA00010940"/>
    </source>
</evidence>
<protein>
    <submittedName>
        <fullName evidence="7">E2F transcription factor 3</fullName>
    </submittedName>
</protein>
<reference key="1">
    <citation type="journal article" date="2007" name="Nature">
        <title>The medaka draft genome and insights into vertebrate genome evolution.</title>
        <authorList>
            <person name="Kasahara M."/>
            <person name="Naruse K."/>
            <person name="Sasaki S."/>
            <person name="Nakatani Y."/>
            <person name="Qu W."/>
            <person name="Ahsan B."/>
            <person name="Yamada T."/>
            <person name="Nagayasu Y."/>
            <person name="Doi K."/>
            <person name="Kasai Y."/>
            <person name="Jindo T."/>
            <person name="Kobayashi D."/>
            <person name="Shimada A."/>
            <person name="Toyoda A."/>
            <person name="Kuroki Y."/>
            <person name="Fujiyama A."/>
            <person name="Sasaki T."/>
            <person name="Shimizu A."/>
            <person name="Asakawa S."/>
            <person name="Shimizu N."/>
            <person name="Hashimoto S."/>
            <person name="Yang J."/>
            <person name="Lee Y."/>
            <person name="Matsushima K."/>
            <person name="Sugano S."/>
            <person name="Sakaizumi M."/>
            <person name="Narita T."/>
            <person name="Ohishi K."/>
            <person name="Haga S."/>
            <person name="Ohta F."/>
            <person name="Nomoto H."/>
            <person name="Nogata K."/>
            <person name="Morishita T."/>
            <person name="Endo T."/>
            <person name="Shin-I T."/>
            <person name="Takeda H."/>
            <person name="Morishita S."/>
            <person name="Kohara Y."/>
        </authorList>
    </citation>
    <scope>NUCLEOTIDE SEQUENCE [LARGE SCALE GENOMIC DNA]</scope>
    <source>
        <strain>Hd-rR</strain>
    </source>
</reference>
<dbReference type="GO" id="GO:0006357">
    <property type="term" value="P:regulation of transcription by RNA polymerase II"/>
    <property type="evidence" value="ECO:0007669"/>
    <property type="project" value="InterPro"/>
</dbReference>
<evidence type="ECO:0000256" key="5">
    <source>
        <dbReference type="RuleBase" id="RU003796"/>
    </source>
</evidence>
<comment type="subcellular location">
    <subcellularLocation>
        <location evidence="5">Nucleus</location>
    </subcellularLocation>
</comment>
<dbReference type="SUPFAM" id="SSF46785">
    <property type="entry name" value="Winged helix' DNA-binding domain"/>
    <property type="match status" value="1"/>
</dbReference>
<evidence type="ECO:0000313" key="7">
    <source>
        <dbReference type="Ensembl" id="ENSORLP00015026542.1"/>
    </source>
</evidence>
<keyword evidence="5" id="KW-0539">Nucleus</keyword>
<name>A0A3P9J2T2_ORYLA</name>
<dbReference type="InterPro" id="IPR003316">
    <property type="entry name" value="E2F_WHTH_DNA-bd_dom"/>
</dbReference>
<dbReference type="PANTHER" id="PTHR12081">
    <property type="entry name" value="TRANSCRIPTION FACTOR E2F"/>
    <property type="match status" value="1"/>
</dbReference>
<dbReference type="Gene3D" id="6.10.250.540">
    <property type="match status" value="1"/>
</dbReference>
<dbReference type="SUPFAM" id="SSF144074">
    <property type="entry name" value="E2F-DP heterodimerization region"/>
    <property type="match status" value="1"/>
</dbReference>
<dbReference type="GO" id="GO:0005634">
    <property type="term" value="C:nucleus"/>
    <property type="evidence" value="ECO:0007669"/>
    <property type="project" value="UniProtKB-SubCell"/>
</dbReference>
<evidence type="ECO:0000256" key="3">
    <source>
        <dbReference type="ARBA" id="ARBA00023125"/>
    </source>
</evidence>
<dbReference type="InterPro" id="IPR015633">
    <property type="entry name" value="E2F"/>
</dbReference>
<dbReference type="PANTHER" id="PTHR12081:SF18">
    <property type="entry name" value="TRANSCRIPTION FACTOR E2F2-RELATED"/>
    <property type="match status" value="1"/>
</dbReference>
<dbReference type="Ensembl" id="ENSORLT00015002614.1">
    <property type="protein sequence ID" value="ENSORLP00015026542.1"/>
    <property type="gene ID" value="ENSORLG00015008208.1"/>
</dbReference>
<evidence type="ECO:0000313" key="8">
    <source>
        <dbReference type="Proteomes" id="UP000265200"/>
    </source>
</evidence>